<organism evidence="6">
    <name type="scientific">viral metagenome</name>
    <dbReference type="NCBI Taxonomy" id="1070528"/>
    <lineage>
        <taxon>unclassified sequences</taxon>
        <taxon>metagenomes</taxon>
        <taxon>organismal metagenomes</taxon>
    </lineage>
</organism>
<dbReference type="PANTHER" id="PTHR11109:SF7">
    <property type="entry name" value="GTP CYCLOHYDROLASE 1"/>
    <property type="match status" value="1"/>
</dbReference>
<evidence type="ECO:0000256" key="1">
    <source>
        <dbReference type="ARBA" id="ARBA00005080"/>
    </source>
</evidence>
<keyword evidence="3" id="KW-0554">One-carbon metabolism</keyword>
<evidence type="ECO:0000256" key="3">
    <source>
        <dbReference type="ARBA" id="ARBA00022563"/>
    </source>
</evidence>
<dbReference type="Gene3D" id="1.10.286.10">
    <property type="match status" value="1"/>
</dbReference>
<keyword evidence="4 6" id="KW-0378">Hydrolase</keyword>
<dbReference type="PANTHER" id="PTHR11109">
    <property type="entry name" value="GTP CYCLOHYDROLASE I"/>
    <property type="match status" value="1"/>
</dbReference>
<dbReference type="InterPro" id="IPR001474">
    <property type="entry name" value="GTP_CycHdrlase_I"/>
</dbReference>
<dbReference type="Gene3D" id="3.30.1130.10">
    <property type="match status" value="1"/>
</dbReference>
<dbReference type="AlphaFoldDB" id="A0A6M3JKS8"/>
<sequence>MNNKKLQTHITAILELIGEDPKREGLKDTPKRVAKAYREWFKGYTTPPNYKLFKSNYKGILARKEIPFISHCEHHISIYTGFINFGYIPNGKVTGISKIIRRFQHLSSRLTIQENLTDLLIDDFIEEIKPKGAIITLSACHTCEGTRGIKVPNVPTITSSVRGVFEKDTSARQEFFELIK</sequence>
<dbReference type="InterPro" id="IPR020602">
    <property type="entry name" value="GTP_CycHdrlase_I_dom"/>
</dbReference>
<feature type="domain" description="GTP cyclohydrolase I" evidence="5">
    <location>
        <begin position="7"/>
        <end position="179"/>
    </location>
</feature>
<dbReference type="NCBIfam" id="NF006826">
    <property type="entry name" value="PRK09347.1-3"/>
    <property type="match status" value="1"/>
</dbReference>
<dbReference type="EMBL" id="MT143436">
    <property type="protein sequence ID" value="QJA96820.1"/>
    <property type="molecule type" value="Genomic_DNA"/>
</dbReference>
<dbReference type="HAMAP" id="MF_00223">
    <property type="entry name" value="FolE"/>
    <property type="match status" value="1"/>
</dbReference>
<dbReference type="GO" id="GO:0006730">
    <property type="term" value="P:one-carbon metabolic process"/>
    <property type="evidence" value="ECO:0007669"/>
    <property type="project" value="UniProtKB-KW"/>
</dbReference>
<dbReference type="GO" id="GO:0008270">
    <property type="term" value="F:zinc ion binding"/>
    <property type="evidence" value="ECO:0007669"/>
    <property type="project" value="TreeGrafter"/>
</dbReference>
<dbReference type="InterPro" id="IPR043134">
    <property type="entry name" value="GTP-CH-I_N"/>
</dbReference>
<name>A0A6M3JKS8_9ZZZZ</name>
<evidence type="ECO:0000259" key="5">
    <source>
        <dbReference type="Pfam" id="PF01227"/>
    </source>
</evidence>
<dbReference type="EMBL" id="MT141792">
    <property type="protein sequence ID" value="QJA70430.1"/>
    <property type="molecule type" value="Genomic_DNA"/>
</dbReference>
<dbReference type="GO" id="GO:0003934">
    <property type="term" value="F:GTP cyclohydrolase I activity"/>
    <property type="evidence" value="ECO:0007669"/>
    <property type="project" value="UniProtKB-EC"/>
</dbReference>
<evidence type="ECO:0000256" key="2">
    <source>
        <dbReference type="ARBA" id="ARBA00012715"/>
    </source>
</evidence>
<proteinExistence type="inferred from homology"/>
<dbReference type="GO" id="GO:0005525">
    <property type="term" value="F:GTP binding"/>
    <property type="evidence" value="ECO:0007669"/>
    <property type="project" value="TreeGrafter"/>
</dbReference>
<dbReference type="GO" id="GO:0006729">
    <property type="term" value="P:tetrahydrobiopterin biosynthetic process"/>
    <property type="evidence" value="ECO:0007669"/>
    <property type="project" value="TreeGrafter"/>
</dbReference>
<dbReference type="GO" id="GO:0005737">
    <property type="term" value="C:cytoplasm"/>
    <property type="evidence" value="ECO:0007669"/>
    <property type="project" value="TreeGrafter"/>
</dbReference>
<dbReference type="SUPFAM" id="SSF55620">
    <property type="entry name" value="Tetrahydrobiopterin biosynthesis enzymes-like"/>
    <property type="match status" value="1"/>
</dbReference>
<evidence type="ECO:0000313" key="6">
    <source>
        <dbReference type="EMBL" id="QJA70430.1"/>
    </source>
</evidence>
<dbReference type="EC" id="3.5.4.16" evidence="2"/>
<protein>
    <recommendedName>
        <fullName evidence="2">GTP cyclohydrolase I</fullName>
        <ecNumber evidence="2">3.5.4.16</ecNumber>
    </recommendedName>
</protein>
<dbReference type="UniPathway" id="UPA00848">
    <property type="reaction ID" value="UER00151"/>
</dbReference>
<gene>
    <name evidence="6" type="ORF">MM415A03736_0003</name>
    <name evidence="7" type="ORF">MM415B07323_0009</name>
</gene>
<evidence type="ECO:0000256" key="4">
    <source>
        <dbReference type="ARBA" id="ARBA00022801"/>
    </source>
</evidence>
<dbReference type="FunFam" id="1.10.286.10:FF:000001">
    <property type="entry name" value="GTP cyclohydrolase 1"/>
    <property type="match status" value="1"/>
</dbReference>
<dbReference type="InterPro" id="IPR018234">
    <property type="entry name" value="GTP_CycHdrlase_I_CS"/>
</dbReference>
<dbReference type="GO" id="GO:0046654">
    <property type="term" value="P:tetrahydrofolate biosynthetic process"/>
    <property type="evidence" value="ECO:0007669"/>
    <property type="project" value="InterPro"/>
</dbReference>
<comment type="pathway">
    <text evidence="1">Cofactor biosynthesis; 7,8-dihydroneopterin triphosphate biosynthesis; 7,8-dihydroneopterin triphosphate from GTP: step 1/1.</text>
</comment>
<accession>A0A6M3JKS8</accession>
<dbReference type="PROSITE" id="PS00859">
    <property type="entry name" value="GTP_CYCLOHYDROL_1_1"/>
    <property type="match status" value="1"/>
</dbReference>
<dbReference type="InterPro" id="IPR043133">
    <property type="entry name" value="GTP-CH-I_C/QueF"/>
</dbReference>
<reference evidence="6" key="1">
    <citation type="submission" date="2020-03" db="EMBL/GenBank/DDBJ databases">
        <title>The deep terrestrial virosphere.</title>
        <authorList>
            <person name="Holmfeldt K."/>
            <person name="Nilsson E."/>
            <person name="Simone D."/>
            <person name="Lopez-Fernandez M."/>
            <person name="Wu X."/>
            <person name="de Brujin I."/>
            <person name="Lundin D."/>
            <person name="Andersson A."/>
            <person name="Bertilsson S."/>
            <person name="Dopson M."/>
        </authorList>
    </citation>
    <scope>NUCLEOTIDE SEQUENCE</scope>
    <source>
        <strain evidence="6">MM415A03736</strain>
        <strain evidence="7">MM415B07323</strain>
    </source>
</reference>
<evidence type="ECO:0000313" key="7">
    <source>
        <dbReference type="EMBL" id="QJA96820.1"/>
    </source>
</evidence>
<dbReference type="Pfam" id="PF01227">
    <property type="entry name" value="GTP_cyclohydroI"/>
    <property type="match status" value="1"/>
</dbReference>